<name>A0A2I0QS58_9BACI</name>
<dbReference type="Pfam" id="PF21948">
    <property type="entry name" value="LplA-B_cat"/>
    <property type="match status" value="1"/>
</dbReference>
<dbReference type="HAMAP" id="MF_02119">
    <property type="entry name" value="LipL"/>
    <property type="match status" value="1"/>
</dbReference>
<dbReference type="RefSeq" id="WP_101331969.1">
    <property type="nucleotide sequence ID" value="NZ_PJNH01000003.1"/>
</dbReference>
<organism evidence="5 6">
    <name type="scientific">Halalkalibacillus sediminis</name>
    <dbReference type="NCBI Taxonomy" id="2018042"/>
    <lineage>
        <taxon>Bacteria</taxon>
        <taxon>Bacillati</taxon>
        <taxon>Bacillota</taxon>
        <taxon>Bacilli</taxon>
        <taxon>Bacillales</taxon>
        <taxon>Bacillaceae</taxon>
        <taxon>Halalkalibacillus</taxon>
    </lineage>
</organism>
<protein>
    <recommendedName>
        <fullName evidence="3">Octanoyl-[GcvH]:protein N-octanoyltransferase</fullName>
        <ecNumber evidence="3">2.3.1.204</ecNumber>
    </recommendedName>
    <alternativeName>
        <fullName evidence="3">Octanoyl-[GcvH]:E2 amidotransferase</fullName>
    </alternativeName>
</protein>
<dbReference type="AlphaFoldDB" id="A0A2I0QS58"/>
<gene>
    <name evidence="3" type="primary">lipL</name>
    <name evidence="5" type="ORF">CEY16_10515</name>
</gene>
<dbReference type="EMBL" id="PJNH01000003">
    <property type="protein sequence ID" value="PKR77166.1"/>
    <property type="molecule type" value="Genomic_DNA"/>
</dbReference>
<dbReference type="GO" id="GO:0009249">
    <property type="term" value="P:protein lipoylation"/>
    <property type="evidence" value="ECO:0007669"/>
    <property type="project" value="UniProtKB-UniRule"/>
</dbReference>
<dbReference type="CDD" id="cd16443">
    <property type="entry name" value="LplA"/>
    <property type="match status" value="1"/>
</dbReference>
<dbReference type="OrthoDB" id="2080934at2"/>
<evidence type="ECO:0000313" key="5">
    <source>
        <dbReference type="EMBL" id="PKR77166.1"/>
    </source>
</evidence>
<evidence type="ECO:0000259" key="4">
    <source>
        <dbReference type="PROSITE" id="PS51733"/>
    </source>
</evidence>
<comment type="function">
    <text evidence="3">Catalyzes the amidotransfer (transamidation) of the octanoyl moiety from octanoyl-GcvH to the lipoyl domain of the E2 subunit of lipoate-dependent enzymes.</text>
</comment>
<dbReference type="InterPro" id="IPR004143">
    <property type="entry name" value="BPL_LPL_catalytic"/>
</dbReference>
<feature type="domain" description="BPL/LPL catalytic" evidence="4">
    <location>
        <begin position="40"/>
        <end position="224"/>
    </location>
</feature>
<dbReference type="SUPFAM" id="SSF55681">
    <property type="entry name" value="Class II aaRS and biotin synthetases"/>
    <property type="match status" value="1"/>
</dbReference>
<evidence type="ECO:0000313" key="6">
    <source>
        <dbReference type="Proteomes" id="UP000243524"/>
    </source>
</evidence>
<keyword evidence="2 3" id="KW-0012">Acyltransferase</keyword>
<comment type="pathway">
    <text evidence="3">Protein modification; protein lipoylation via endogenous pathway; protein N(6)-(lipoyl)lysine from octanoyl-[acyl-carrier-protein].</text>
</comment>
<evidence type="ECO:0000256" key="3">
    <source>
        <dbReference type="HAMAP-Rule" id="MF_02119"/>
    </source>
</evidence>
<sequence>MEHSLLQFEKLRLIDHSDPDEAEILNSFAADDTLCLAASESDESAMRFWVHRPTVVLGIPDSRLPFIVKGLSYLVDHSYDTIIRNSGGLAVVLDEGILNVSLVFPDYKKYDIHDGYEAMVEFIQWLFKEYKSSIEAYEIETSYCPGTYDLSIGGKKFAGISQRRVKNASAVQVYLCVEGDGAERARLLKEFYERSIKGESTKFTYPEVDPDVMQSLEQLLQTPLTVEQVMKMITDKLTEHGVQVDHRPFNHQELEWFESRQKLMEDRNNKIKSSTDDTKRS</sequence>
<keyword evidence="1 3" id="KW-0808">Transferase</keyword>
<evidence type="ECO:0000256" key="2">
    <source>
        <dbReference type="ARBA" id="ARBA00023315"/>
    </source>
</evidence>
<feature type="site" description="Lowers pKa of active site Cys" evidence="3">
    <location>
        <position position="156"/>
    </location>
</feature>
<dbReference type="PANTHER" id="PTHR43679:SF2">
    <property type="entry name" value="OCTANOYL-[GCVH]:PROTEIN N-OCTANOYLTRANSFERASE"/>
    <property type="match status" value="1"/>
</dbReference>
<dbReference type="EC" id="2.3.1.204" evidence="3"/>
<comment type="catalytic activity">
    <reaction evidence="3">
        <text>N(6)-octanoyl-L-lysyl-[glycine-cleavage complex H protein] + L-lysyl-[lipoyl-carrier protein] = N(6)-octanoyl-L-lysyl-[lipoyl-carrier protein] + L-lysyl-[glycine-cleavage complex H protein]</text>
        <dbReference type="Rhea" id="RHEA:20213"/>
        <dbReference type="Rhea" id="RHEA-COMP:10500"/>
        <dbReference type="Rhea" id="RHEA-COMP:10501"/>
        <dbReference type="Rhea" id="RHEA-COMP:10503"/>
        <dbReference type="Rhea" id="RHEA-COMP:10504"/>
        <dbReference type="ChEBI" id="CHEBI:29969"/>
        <dbReference type="ChEBI" id="CHEBI:78809"/>
        <dbReference type="EC" id="2.3.1.204"/>
    </reaction>
</comment>
<dbReference type="Proteomes" id="UP000243524">
    <property type="component" value="Unassembled WGS sequence"/>
</dbReference>
<accession>A0A2I0QS58</accession>
<comment type="caution">
    <text evidence="5">The sequence shown here is derived from an EMBL/GenBank/DDBJ whole genome shotgun (WGS) entry which is preliminary data.</text>
</comment>
<comment type="similarity">
    <text evidence="3">Belongs to the octanoyltransferase LipL family.</text>
</comment>
<dbReference type="Gene3D" id="3.30.930.10">
    <property type="entry name" value="Bira Bifunctional Protein, Domain 2"/>
    <property type="match status" value="1"/>
</dbReference>
<reference evidence="5 6" key="1">
    <citation type="submission" date="2017-06" db="EMBL/GenBank/DDBJ databases">
        <title>the draft geome sequence of Illustriluteabacillus marina B3227.</title>
        <authorList>
            <person name="He R.-H."/>
            <person name="Du Z.-J."/>
        </authorList>
    </citation>
    <scope>NUCLEOTIDE SEQUENCE [LARGE SCALE GENOMIC DNA]</scope>
    <source>
        <strain evidence="5 6">B3227</strain>
    </source>
</reference>
<dbReference type="PANTHER" id="PTHR43679">
    <property type="entry name" value="OCTANOYLTRANSFERASE LIPM-RELATED"/>
    <property type="match status" value="1"/>
</dbReference>
<comment type="miscellaneous">
    <text evidence="3">The reaction proceeds via a thioester-linked acyl-enzyme intermediate.</text>
</comment>
<dbReference type="InterPro" id="IPR050664">
    <property type="entry name" value="Octanoyltrans_LipM/LipL"/>
</dbReference>
<dbReference type="InterPro" id="IPR045864">
    <property type="entry name" value="aa-tRNA-synth_II/BPL/LPL"/>
</dbReference>
<evidence type="ECO:0000256" key="1">
    <source>
        <dbReference type="ARBA" id="ARBA00022679"/>
    </source>
</evidence>
<keyword evidence="6" id="KW-1185">Reference proteome</keyword>
<dbReference type="GO" id="GO:0009107">
    <property type="term" value="P:lipoate biosynthetic process"/>
    <property type="evidence" value="ECO:0007669"/>
    <property type="project" value="UniProtKB-UniRule"/>
</dbReference>
<dbReference type="PROSITE" id="PS51733">
    <property type="entry name" value="BPL_LPL_CATALYTIC"/>
    <property type="match status" value="1"/>
</dbReference>
<feature type="active site" description="Acyl-thioester intermediate" evidence="3">
    <location>
        <position position="144"/>
    </location>
</feature>
<proteinExistence type="inferred from homology"/>
<dbReference type="InterPro" id="IPR024897">
    <property type="entry name" value="LipL"/>
</dbReference>
<dbReference type="GO" id="GO:0033819">
    <property type="term" value="F:lipoyl(octanoyl) transferase activity"/>
    <property type="evidence" value="ECO:0007669"/>
    <property type="project" value="InterPro"/>
</dbReference>